<evidence type="ECO:0000313" key="3">
    <source>
        <dbReference type="EMBL" id="QCE08477.1"/>
    </source>
</evidence>
<keyword evidence="2" id="KW-0812">Transmembrane</keyword>
<reference evidence="3 4" key="1">
    <citation type="submission" date="2019-04" db="EMBL/GenBank/DDBJ databases">
        <title>An improved genome assembly and genetic linkage map for asparagus bean, Vigna unguiculata ssp. sesquipedialis.</title>
        <authorList>
            <person name="Xia Q."/>
            <person name="Zhang R."/>
            <person name="Dong Y."/>
        </authorList>
    </citation>
    <scope>NUCLEOTIDE SEQUENCE [LARGE SCALE GENOMIC DNA]</scope>
    <source>
        <tissue evidence="3">Leaf</tissue>
    </source>
</reference>
<dbReference type="Proteomes" id="UP000501690">
    <property type="component" value="Linkage Group LG9"/>
</dbReference>
<dbReference type="EMBL" id="CP039353">
    <property type="protein sequence ID" value="QCE08477.1"/>
    <property type="molecule type" value="Genomic_DNA"/>
</dbReference>
<accession>A0A4D6N926</accession>
<feature type="compositionally biased region" description="Basic and acidic residues" evidence="1">
    <location>
        <begin position="90"/>
        <end position="100"/>
    </location>
</feature>
<sequence>MQKTCLFPTFFEHPDFTHRIEEKEQAQRRKVVSSSSFFINPHLLKPIITFVIFLLYFSSIRSTTFMSPAFIRCSSPASRAVVEARFASERGEKGKVHVDASKAAGSDWRRRR</sequence>
<protein>
    <recommendedName>
        <fullName evidence="5">Transmembrane protein</fullName>
    </recommendedName>
</protein>
<proteinExistence type="predicted"/>
<keyword evidence="2" id="KW-1133">Transmembrane helix</keyword>
<keyword evidence="4" id="KW-1185">Reference proteome</keyword>
<name>A0A4D6N926_VIGUN</name>
<organism evidence="3 4">
    <name type="scientific">Vigna unguiculata</name>
    <name type="common">Cowpea</name>
    <dbReference type="NCBI Taxonomy" id="3917"/>
    <lineage>
        <taxon>Eukaryota</taxon>
        <taxon>Viridiplantae</taxon>
        <taxon>Streptophyta</taxon>
        <taxon>Embryophyta</taxon>
        <taxon>Tracheophyta</taxon>
        <taxon>Spermatophyta</taxon>
        <taxon>Magnoliopsida</taxon>
        <taxon>eudicotyledons</taxon>
        <taxon>Gunneridae</taxon>
        <taxon>Pentapetalae</taxon>
        <taxon>rosids</taxon>
        <taxon>fabids</taxon>
        <taxon>Fabales</taxon>
        <taxon>Fabaceae</taxon>
        <taxon>Papilionoideae</taxon>
        <taxon>50 kb inversion clade</taxon>
        <taxon>NPAAA clade</taxon>
        <taxon>indigoferoid/millettioid clade</taxon>
        <taxon>Phaseoleae</taxon>
        <taxon>Vigna</taxon>
    </lineage>
</organism>
<evidence type="ECO:0008006" key="5">
    <source>
        <dbReference type="Google" id="ProtNLM"/>
    </source>
</evidence>
<dbReference type="AlphaFoldDB" id="A0A4D6N926"/>
<feature type="transmembrane region" description="Helical" evidence="2">
    <location>
        <begin position="37"/>
        <end position="57"/>
    </location>
</feature>
<evidence type="ECO:0000313" key="4">
    <source>
        <dbReference type="Proteomes" id="UP000501690"/>
    </source>
</evidence>
<feature type="region of interest" description="Disordered" evidence="1">
    <location>
        <begin position="90"/>
        <end position="112"/>
    </location>
</feature>
<keyword evidence="2" id="KW-0472">Membrane</keyword>
<evidence type="ECO:0000256" key="1">
    <source>
        <dbReference type="SAM" id="MobiDB-lite"/>
    </source>
</evidence>
<evidence type="ECO:0000256" key="2">
    <source>
        <dbReference type="SAM" id="Phobius"/>
    </source>
</evidence>
<gene>
    <name evidence="3" type="ORF">DEO72_LG9g3506</name>
</gene>